<dbReference type="AlphaFoldDB" id="A0A382PBY9"/>
<evidence type="ECO:0000256" key="1">
    <source>
        <dbReference type="SAM" id="Coils"/>
    </source>
</evidence>
<dbReference type="SUPFAM" id="SSF57997">
    <property type="entry name" value="Tropomyosin"/>
    <property type="match status" value="1"/>
</dbReference>
<dbReference type="SUPFAM" id="SSF52540">
    <property type="entry name" value="P-loop containing nucleoside triphosphate hydrolases"/>
    <property type="match status" value="1"/>
</dbReference>
<evidence type="ECO:0000313" key="2">
    <source>
        <dbReference type="EMBL" id="SVC69442.1"/>
    </source>
</evidence>
<feature type="non-terminal residue" evidence="2">
    <location>
        <position position="358"/>
    </location>
</feature>
<dbReference type="Gene3D" id="6.10.140.1720">
    <property type="match status" value="1"/>
</dbReference>
<gene>
    <name evidence="2" type="ORF">METZ01_LOCUS322296</name>
</gene>
<feature type="coiled-coil region" evidence="1">
    <location>
        <begin position="124"/>
        <end position="263"/>
    </location>
</feature>
<reference evidence="2" key="1">
    <citation type="submission" date="2018-05" db="EMBL/GenBank/DDBJ databases">
        <authorList>
            <person name="Lanie J.A."/>
            <person name="Ng W.-L."/>
            <person name="Kazmierczak K.M."/>
            <person name="Andrzejewski T.M."/>
            <person name="Davidsen T.M."/>
            <person name="Wayne K.J."/>
            <person name="Tettelin H."/>
            <person name="Glass J.I."/>
            <person name="Rusch D."/>
            <person name="Podicherti R."/>
            <person name="Tsui H.-C.T."/>
            <person name="Winkler M.E."/>
        </authorList>
    </citation>
    <scope>NUCLEOTIDE SEQUENCE</scope>
</reference>
<accession>A0A382PBY9</accession>
<keyword evidence="1" id="KW-0175">Coiled coil</keyword>
<organism evidence="2">
    <name type="scientific">marine metagenome</name>
    <dbReference type="NCBI Taxonomy" id="408172"/>
    <lineage>
        <taxon>unclassified sequences</taxon>
        <taxon>metagenomes</taxon>
        <taxon>ecological metagenomes</taxon>
    </lineage>
</organism>
<feature type="coiled-coil region" evidence="1">
    <location>
        <begin position="43"/>
        <end position="94"/>
    </location>
</feature>
<protein>
    <recommendedName>
        <fullName evidence="3">Chromosome segregation protein SMC</fullName>
    </recommendedName>
</protein>
<name>A0A382PBY9_9ZZZZ</name>
<sequence>NELFMDTGIGVDAYSVMEQSKIDLILNARAEDRRQIFDEVAGITKYKHRKKDALKKLEQTEQNISRVNDIIHELERETESLRQQAEQAEKYQKLHQMLKGFELNLSKQEYNRFVKELSETQLNLEEILIVIAEAREAIDSTELRIEESTNRQIELDRLIQQGQAVVLEFQSEIEKTERQIVLYKERQLNIQQQRTRAAQAIDSLQQQLDGIDAQKQKSKQEQAKTDVAFKLEENRLNARKSTLADLMSRVNQTSQSIEAAQTKHLEATSQISVVERQILSINNRIEYSESDFIRINESLEGLGGDFDTALTTHKESEMREKQVAVELLRIDKQKGESDQELQKLQANLHKLEVEIQGS</sequence>
<dbReference type="InterPro" id="IPR027417">
    <property type="entry name" value="P-loop_NTPase"/>
</dbReference>
<proteinExistence type="predicted"/>
<evidence type="ECO:0008006" key="3">
    <source>
        <dbReference type="Google" id="ProtNLM"/>
    </source>
</evidence>
<dbReference type="PANTHER" id="PTHR43977">
    <property type="entry name" value="STRUCTURAL MAINTENANCE OF CHROMOSOMES PROTEIN 3"/>
    <property type="match status" value="1"/>
</dbReference>
<feature type="non-terminal residue" evidence="2">
    <location>
        <position position="1"/>
    </location>
</feature>
<dbReference type="EMBL" id="UINC01105479">
    <property type="protein sequence ID" value="SVC69442.1"/>
    <property type="molecule type" value="Genomic_DNA"/>
</dbReference>